<reference evidence="3 4" key="1">
    <citation type="submission" date="2023-09" db="EMBL/GenBank/DDBJ databases">
        <title>Whole genome shotgun sequencing (WGS) of Bosea sp. ZW T0_25, isolated from stored onions (Allium cepa).</title>
        <authorList>
            <person name="Stoll D.A."/>
            <person name="Huch M."/>
        </authorList>
    </citation>
    <scope>NUCLEOTIDE SEQUENCE [LARGE SCALE GENOMIC DNA]</scope>
    <source>
        <strain evidence="3 4">ZW T0_25</strain>
    </source>
</reference>
<dbReference type="NCBIfam" id="TIGR04393">
    <property type="entry name" value="rpt_T5SS_PEPC"/>
    <property type="match status" value="7"/>
</dbReference>
<organism evidence="3 4">
    <name type="scientific">Bosea rubneri</name>
    <dbReference type="NCBI Taxonomy" id="3075434"/>
    <lineage>
        <taxon>Bacteria</taxon>
        <taxon>Pseudomonadati</taxon>
        <taxon>Pseudomonadota</taxon>
        <taxon>Alphaproteobacteria</taxon>
        <taxon>Hyphomicrobiales</taxon>
        <taxon>Boseaceae</taxon>
        <taxon>Bosea</taxon>
    </lineage>
</organism>
<dbReference type="NCBIfam" id="TIGR02601">
    <property type="entry name" value="autotrns_rpt"/>
    <property type="match status" value="2"/>
</dbReference>
<dbReference type="InterPro" id="IPR005546">
    <property type="entry name" value="Autotransporte_beta"/>
</dbReference>
<dbReference type="SUPFAM" id="SSF103515">
    <property type="entry name" value="Autotransporter"/>
    <property type="match status" value="1"/>
</dbReference>
<dbReference type="Pfam" id="PF12951">
    <property type="entry name" value="PATR"/>
    <property type="match status" value="4"/>
</dbReference>
<dbReference type="Gene3D" id="2.40.128.130">
    <property type="entry name" value="Autotransporter beta-domain"/>
    <property type="match status" value="1"/>
</dbReference>
<keyword evidence="4" id="KW-1185">Reference proteome</keyword>
<evidence type="ECO:0000259" key="2">
    <source>
        <dbReference type="PROSITE" id="PS51208"/>
    </source>
</evidence>
<dbReference type="SMART" id="SM00869">
    <property type="entry name" value="Autotransporter"/>
    <property type="match status" value="1"/>
</dbReference>
<dbReference type="EMBL" id="JAWDID010000029">
    <property type="protein sequence ID" value="MDU0341839.1"/>
    <property type="molecule type" value="Genomic_DNA"/>
</dbReference>
<evidence type="ECO:0000256" key="1">
    <source>
        <dbReference type="ARBA" id="ARBA00022729"/>
    </source>
</evidence>
<name>A0ABU3SAS2_9HYPH</name>
<dbReference type="RefSeq" id="WP_316019647.1">
    <property type="nucleotide sequence ID" value="NZ_JAWDID010000029.1"/>
</dbReference>
<evidence type="ECO:0000313" key="4">
    <source>
        <dbReference type="Proteomes" id="UP001254257"/>
    </source>
</evidence>
<dbReference type="InterPro" id="IPR013425">
    <property type="entry name" value="Autotrns_rpt"/>
</dbReference>
<keyword evidence="1" id="KW-0732">Signal</keyword>
<dbReference type="Proteomes" id="UP001254257">
    <property type="component" value="Unassembled WGS sequence"/>
</dbReference>
<proteinExistence type="predicted"/>
<dbReference type="SUPFAM" id="SSF51126">
    <property type="entry name" value="Pectin lyase-like"/>
    <property type="match status" value="1"/>
</dbReference>
<feature type="domain" description="Autotransporter" evidence="2">
    <location>
        <begin position="1216"/>
        <end position="1495"/>
    </location>
</feature>
<comment type="caution">
    <text evidence="3">The sequence shown here is derived from an EMBL/GenBank/DDBJ whole genome shotgun (WGS) entry which is preliminary data.</text>
</comment>
<gene>
    <name evidence="3" type="ORF">RKE40_18210</name>
</gene>
<sequence length="1495" mass="146944">MLAVEGGGAVISTYGQIGLYAGATGTVSVTGAGSSWTSNSSIYVGYFGSGTLTIGNGGVVDIDTSSIIGNQAGSTGAATVTGVGSTWTSGNYLTVGHSGSGTLTVAQGGTVTNTESMIGFNSGSIGKVTVTGAGSTWMNSGYIAVGQDGSGALNIESVGAVSTTSGYIAGGAGSTAAATVTGAGSTWTNSRDFAVGVSGKGTLTVAASGAVSNFDGYIGYQANSTGTATVTGAGSTWTSSGQLIVGYHGSGNLTVSNGGAVGSVAGWIGDSSGSIGTALVTGKDSTWSMSNNLAVGLNGHGSLTISDGATVSSATGYIGFGTHSIGAVTLTGAGSTWTNSGNLYVGLSGVGALNIGAAAGASAAAAGVLDATAVTLGTGTLVLNHTDSNYDFAPQIVGAGAVEVHSGTTVLTGDSSGFSGRTTVSGGTLLVGDAAGNGVLGGAVTIAAGGTLGGSGTLTGAVSIDGTLSAGNSPGALTFDSNLTLGAGATSMFELNTPGVVAGTGAGGNDLVVVNGTLTLGGSLDARVAAAGFYRLFDYITLAPGSAFVSESVTSARAGFTVASHELQYTRPGQVNLSVLGAGQTMQFWDGASTTSNGTVDGGTGVWRGFGTNWTNVSGSGNAGWAGSVGAFAGTAGTVTVDGAQRFDTLQFSTDGYVMGGGVLQLTPAAGNAGTLNVDRGVSTAIGSVIADGGANALAKVGGGTLVLTGTNSYTGGTTLAGGVVSVGSDANLGAAAGGLTFDGGTLRVTGTGYTATDRAIVLGTGGGGFDIDDAANRFTAAGDITGLGDLHKQGGGTLALTGSNAYGNTLVRAGTLVGHAGSISGSIGNAGTVVFDQAGNASFGGDIAGLGGTDGAMIKRGAGSLTLAGTSSLDWAIEAGGIVSATDRFRGDAKIDAGASLTFDQAVDGSYAGSISGRGEFAKSGVATVRVTRDSSGFAGTTTVSGGELLVGDVSGGRIGGAITVLNGATLSGLGTIGSAGSQITINAGGNHKPGDGTASGQQVVAGDYVNHGTLTIIGGPSGTSGVVVAGSVDITDARLDLLLSPNNAAGWSITNGPFTIIEQRGAGAVTGTFGKVTDLDRLLFLDHVLDYAGGDGNDVTLTFRRNNLDFAGVARTRNQQAAGAAVGGLPQTNPVWNAVALLSEADEARAGFDLLSGEAHAQGVAVAIGESRLMREAVLGRLRGALLPLPGTPVAGAFTDLRGRQGVADMPAPRLDERFTFWGEAVGAQASTNADGNAAGLSHRTGGAVLGADLKLHDSVASSLRIGVAGGYTWSTFDIDGRLSSGRLESGHALLYAGARFGAWRLDGGLGYSFGETSLTRQIRVSSFGDTLRSQRGSELLQGFAELGHAFRFERFAFEPFAQLALLRISSGSDLEQGGAAALRVFSGEQSLGFATLGLRAEAQLGAMPLFARGLLGWRYGFGELAPQAMAAFAAGSVPARVHAAEIDRNALVAEAGLDWRVGYDTTLGLAYSATIGERIRDHALRGRFEVRF</sequence>
<dbReference type="InterPro" id="IPR030895">
    <property type="entry name" value="T5SS_PEPC_rpt"/>
</dbReference>
<protein>
    <submittedName>
        <fullName evidence="3">Autotransporter domain-containing protein</fullName>
    </submittedName>
</protein>
<dbReference type="PROSITE" id="PS51208">
    <property type="entry name" value="AUTOTRANSPORTER"/>
    <property type="match status" value="1"/>
</dbReference>
<dbReference type="InterPro" id="IPR011050">
    <property type="entry name" value="Pectin_lyase_fold/virulence"/>
</dbReference>
<accession>A0ABU3SAS2</accession>
<evidence type="ECO:0000313" key="3">
    <source>
        <dbReference type="EMBL" id="MDU0341839.1"/>
    </source>
</evidence>
<dbReference type="Pfam" id="PF03797">
    <property type="entry name" value="Autotransporter"/>
    <property type="match status" value="1"/>
</dbReference>
<dbReference type="InterPro" id="IPR036709">
    <property type="entry name" value="Autotransporte_beta_dom_sf"/>
</dbReference>